<dbReference type="Pfam" id="PF10491">
    <property type="entry name" value="Nrf1_DNA-bind"/>
    <property type="match status" value="1"/>
</dbReference>
<proteinExistence type="inferred from homology"/>
<evidence type="ECO:0000256" key="4">
    <source>
        <dbReference type="ARBA" id="ARBA00023125"/>
    </source>
</evidence>
<evidence type="ECO:0000259" key="7">
    <source>
        <dbReference type="Pfam" id="PF10491"/>
    </source>
</evidence>
<evidence type="ECO:0000256" key="3">
    <source>
        <dbReference type="ARBA" id="ARBA00023015"/>
    </source>
</evidence>
<keyword evidence="9" id="KW-1185">Reference proteome</keyword>
<gene>
    <name evidence="8" type="ORF">FKW44_010324</name>
</gene>
<dbReference type="GO" id="GO:0006357">
    <property type="term" value="P:regulation of transcription by RNA polymerase II"/>
    <property type="evidence" value="ECO:0007669"/>
    <property type="project" value="InterPro"/>
</dbReference>
<protein>
    <recommendedName>
        <fullName evidence="7">Nuclear respiratory factor 1 NLS/DNA-binding dimerisation domain-containing protein</fullName>
    </recommendedName>
</protein>
<evidence type="ECO:0000256" key="6">
    <source>
        <dbReference type="ARBA" id="ARBA00023242"/>
    </source>
</evidence>
<accession>A0A7T8K7Z2</accession>
<reference evidence="9" key="1">
    <citation type="submission" date="2021-01" db="EMBL/GenBank/DDBJ databases">
        <title>Caligus Genome Assembly.</title>
        <authorList>
            <person name="Gallardo-Escarate C."/>
        </authorList>
    </citation>
    <scope>NUCLEOTIDE SEQUENCE [LARGE SCALE GENOMIC DNA]</scope>
</reference>
<dbReference type="InterPro" id="IPR019525">
    <property type="entry name" value="Nrf1_NLS/DNA-bd_dimer"/>
</dbReference>
<comment type="subcellular location">
    <subcellularLocation>
        <location evidence="1">Nucleus</location>
    </subcellularLocation>
</comment>
<dbReference type="PANTHER" id="PTHR20338">
    <property type="entry name" value="NUCLEAR RESPIRATORY FACTOR 1"/>
    <property type="match status" value="1"/>
</dbReference>
<keyword evidence="4" id="KW-0238">DNA-binding</keyword>
<dbReference type="AlphaFoldDB" id="A0A7T8K7Z2"/>
<dbReference type="GO" id="GO:0003677">
    <property type="term" value="F:DNA binding"/>
    <property type="evidence" value="ECO:0007669"/>
    <property type="project" value="UniProtKB-KW"/>
</dbReference>
<dbReference type="Proteomes" id="UP000595437">
    <property type="component" value="Chromosome 6"/>
</dbReference>
<dbReference type="GO" id="GO:0003700">
    <property type="term" value="F:DNA-binding transcription factor activity"/>
    <property type="evidence" value="ECO:0007669"/>
    <property type="project" value="InterPro"/>
</dbReference>
<keyword evidence="3" id="KW-0805">Transcription regulation</keyword>
<feature type="domain" description="Nuclear respiratory factor 1 NLS/DNA-binding dimerisation" evidence="7">
    <location>
        <begin position="1"/>
        <end position="83"/>
    </location>
</feature>
<sequence length="155" mass="17503">MTQAQLRAFIPLMLKYSTGRGKPGWGKESTRPVWWPGGVPWANVRMDARKEEHKAKVSWTHALRQIVINCYKYHGRGDLLPSFDGEQLVEDEEEEIAAEEVEPESSAMNPYAATMVQTISNSDGSVSIIRVQVDPSNPVITLPDAPRRPFKLWLN</sequence>
<evidence type="ECO:0000256" key="1">
    <source>
        <dbReference type="ARBA" id="ARBA00004123"/>
    </source>
</evidence>
<dbReference type="GO" id="GO:0005634">
    <property type="term" value="C:nucleus"/>
    <property type="evidence" value="ECO:0007669"/>
    <property type="project" value="UniProtKB-SubCell"/>
</dbReference>
<evidence type="ECO:0000256" key="5">
    <source>
        <dbReference type="ARBA" id="ARBA00023163"/>
    </source>
</evidence>
<keyword evidence="6" id="KW-0539">Nucleus</keyword>
<evidence type="ECO:0000313" key="9">
    <source>
        <dbReference type="Proteomes" id="UP000595437"/>
    </source>
</evidence>
<evidence type="ECO:0000313" key="8">
    <source>
        <dbReference type="EMBL" id="QQP49598.1"/>
    </source>
</evidence>
<dbReference type="EMBL" id="CP045895">
    <property type="protein sequence ID" value="QQP49598.1"/>
    <property type="molecule type" value="Genomic_DNA"/>
</dbReference>
<dbReference type="OrthoDB" id="10031051at2759"/>
<keyword evidence="5" id="KW-0804">Transcription</keyword>
<organism evidence="8 9">
    <name type="scientific">Caligus rogercresseyi</name>
    <name type="common">Sea louse</name>
    <dbReference type="NCBI Taxonomy" id="217165"/>
    <lineage>
        <taxon>Eukaryota</taxon>
        <taxon>Metazoa</taxon>
        <taxon>Ecdysozoa</taxon>
        <taxon>Arthropoda</taxon>
        <taxon>Crustacea</taxon>
        <taxon>Multicrustacea</taxon>
        <taxon>Hexanauplia</taxon>
        <taxon>Copepoda</taxon>
        <taxon>Siphonostomatoida</taxon>
        <taxon>Caligidae</taxon>
        <taxon>Caligus</taxon>
    </lineage>
</organism>
<evidence type="ECO:0000256" key="2">
    <source>
        <dbReference type="ARBA" id="ARBA00005713"/>
    </source>
</evidence>
<comment type="similarity">
    <text evidence="2">Belongs to the NRF1/Ewg family.</text>
</comment>
<dbReference type="InterPro" id="IPR039142">
    <property type="entry name" value="NRF1/Ewg"/>
</dbReference>
<name>A0A7T8K7Z2_CALRO</name>